<feature type="region of interest" description="Disordered" evidence="1">
    <location>
        <begin position="249"/>
        <end position="280"/>
    </location>
</feature>
<name>A0A2P7QZH9_9SPHN</name>
<feature type="compositionally biased region" description="Pro residues" evidence="1">
    <location>
        <begin position="134"/>
        <end position="148"/>
    </location>
</feature>
<accession>A0A2P7QZH9</accession>
<evidence type="ECO:0000313" key="3">
    <source>
        <dbReference type="Proteomes" id="UP000241167"/>
    </source>
</evidence>
<keyword evidence="3" id="KW-1185">Reference proteome</keyword>
<dbReference type="Proteomes" id="UP000241167">
    <property type="component" value="Unassembled WGS sequence"/>
</dbReference>
<dbReference type="AlphaFoldDB" id="A0A2P7QZH9"/>
<comment type="caution">
    <text evidence="2">The sequence shown here is derived from an EMBL/GenBank/DDBJ whole genome shotgun (WGS) entry which is preliminary data.</text>
</comment>
<organism evidence="2 3">
    <name type="scientific">Allosphingosinicella deserti</name>
    <dbReference type="NCBI Taxonomy" id="2116704"/>
    <lineage>
        <taxon>Bacteria</taxon>
        <taxon>Pseudomonadati</taxon>
        <taxon>Pseudomonadota</taxon>
        <taxon>Alphaproteobacteria</taxon>
        <taxon>Sphingomonadales</taxon>
        <taxon>Sphingomonadaceae</taxon>
        <taxon>Allosphingosinicella</taxon>
    </lineage>
</organism>
<feature type="compositionally biased region" description="Basic and acidic residues" evidence="1">
    <location>
        <begin position="216"/>
        <end position="227"/>
    </location>
</feature>
<feature type="region of interest" description="Disordered" evidence="1">
    <location>
        <begin position="77"/>
        <end position="234"/>
    </location>
</feature>
<dbReference type="PRINTS" id="PR01217">
    <property type="entry name" value="PRICHEXTENSN"/>
</dbReference>
<sequence length="280" mass="29597">MSGGGADFLSLVAARAIGEMPLVEPRLRSRFEAEAGSSRLRADSDDRIEEAVETQSGWSAPALRRAAIGPQAGLLPLVPDVEEAPPAPPVARRPRRPLEPDGDPRPTAMEPDARSSPDRSPRNVPHAEPAMLPVAPPPILATPMPPQQPIAAEAPEPRLAPPKRDAPVAAPPAVAPPAAATPAPAPAPSRTPTRPEPTPQPAPPVLRPVATPQIAREPRRGERRRPEPLPPPETVVNIVISRIDVRAQVPPPQAAPAKARVAAPAPQSLSEYLQRREAAR</sequence>
<dbReference type="EMBL" id="PXYI01000001">
    <property type="protein sequence ID" value="PSJ43361.1"/>
    <property type="molecule type" value="Genomic_DNA"/>
</dbReference>
<reference evidence="2 3" key="1">
    <citation type="submission" date="2018-03" db="EMBL/GenBank/DDBJ databases">
        <title>The draft genome of Sphingosinicella sp. GL-C-18.</title>
        <authorList>
            <person name="Liu L."/>
            <person name="Li L."/>
            <person name="Liang L."/>
            <person name="Zhang X."/>
            <person name="Wang T."/>
        </authorList>
    </citation>
    <scope>NUCLEOTIDE SEQUENCE [LARGE SCALE GENOMIC DNA]</scope>
    <source>
        <strain evidence="2 3">GL-C-18</strain>
    </source>
</reference>
<feature type="compositionally biased region" description="Pro residues" evidence="1">
    <location>
        <begin position="183"/>
        <end position="206"/>
    </location>
</feature>
<evidence type="ECO:0000256" key="1">
    <source>
        <dbReference type="SAM" id="MobiDB-lite"/>
    </source>
</evidence>
<feature type="region of interest" description="Disordered" evidence="1">
    <location>
        <begin position="32"/>
        <end position="64"/>
    </location>
</feature>
<gene>
    <name evidence="2" type="ORF">C7I55_03065</name>
</gene>
<dbReference type="RefSeq" id="WP_106511380.1">
    <property type="nucleotide sequence ID" value="NZ_PXYI01000001.1"/>
</dbReference>
<feature type="compositionally biased region" description="Low complexity" evidence="1">
    <location>
        <begin position="255"/>
        <end position="267"/>
    </location>
</feature>
<proteinExistence type="predicted"/>
<feature type="compositionally biased region" description="Basic and acidic residues" evidence="1">
    <location>
        <begin position="111"/>
        <end position="121"/>
    </location>
</feature>
<protein>
    <submittedName>
        <fullName evidence="2">Uncharacterized protein</fullName>
    </submittedName>
</protein>
<evidence type="ECO:0000313" key="2">
    <source>
        <dbReference type="EMBL" id="PSJ43361.1"/>
    </source>
</evidence>